<reference evidence="2" key="1">
    <citation type="submission" date="2020-02" db="EMBL/GenBank/DDBJ databases">
        <authorList>
            <person name="Meier V. D."/>
        </authorList>
    </citation>
    <scope>NUCLEOTIDE SEQUENCE</scope>
    <source>
        <strain evidence="2">AVDCRST_MAG34</strain>
    </source>
</reference>
<feature type="region of interest" description="Disordered" evidence="1">
    <location>
        <begin position="1"/>
        <end position="21"/>
    </location>
</feature>
<organism evidence="2">
    <name type="scientific">uncultured Nocardioidaceae bacterium</name>
    <dbReference type="NCBI Taxonomy" id="253824"/>
    <lineage>
        <taxon>Bacteria</taxon>
        <taxon>Bacillati</taxon>
        <taxon>Actinomycetota</taxon>
        <taxon>Actinomycetes</taxon>
        <taxon>Propionibacteriales</taxon>
        <taxon>Nocardioidaceae</taxon>
        <taxon>environmental samples</taxon>
    </lineage>
</organism>
<feature type="compositionally biased region" description="Low complexity" evidence="1">
    <location>
        <begin position="7"/>
        <end position="19"/>
    </location>
</feature>
<accession>A0A6J4LDQ7</accession>
<feature type="region of interest" description="Disordered" evidence="1">
    <location>
        <begin position="131"/>
        <end position="166"/>
    </location>
</feature>
<dbReference type="AlphaFoldDB" id="A0A6J4LDQ7"/>
<feature type="region of interest" description="Disordered" evidence="1">
    <location>
        <begin position="43"/>
        <end position="91"/>
    </location>
</feature>
<name>A0A6J4LDQ7_9ACTN</name>
<dbReference type="EMBL" id="CADCUI010000007">
    <property type="protein sequence ID" value="CAA9330492.1"/>
    <property type="molecule type" value="Genomic_DNA"/>
</dbReference>
<feature type="non-terminal residue" evidence="2">
    <location>
        <position position="166"/>
    </location>
</feature>
<protein>
    <submittedName>
        <fullName evidence="2">Uncharacterized protein</fullName>
    </submittedName>
</protein>
<evidence type="ECO:0000313" key="2">
    <source>
        <dbReference type="EMBL" id="CAA9330492.1"/>
    </source>
</evidence>
<gene>
    <name evidence="2" type="ORF">AVDCRST_MAG34-225</name>
</gene>
<evidence type="ECO:0000256" key="1">
    <source>
        <dbReference type="SAM" id="MobiDB-lite"/>
    </source>
</evidence>
<feature type="non-terminal residue" evidence="2">
    <location>
        <position position="1"/>
    </location>
</feature>
<proteinExistence type="predicted"/>
<sequence>DHQDEATTSPTPTRPSPSSCHACGWPHGCGGVPSRPHLRCALRRGCSGGSEPRPAPHRSSTRDRRRRGRVALRRDGGASQRRAHARSRPGGCLSGGYLGRGCLPGCGCADELRLLQPVGALRVGAVHAHHVGSQRRPRPECIGQRPAPEDGLHGSAAQPATGGHLV</sequence>